<dbReference type="GO" id="GO:0006799">
    <property type="term" value="P:polyphosphate biosynthetic process"/>
    <property type="evidence" value="ECO:0007669"/>
    <property type="project" value="UniProtKB-UniRule"/>
</dbReference>
<keyword evidence="2 8" id="KW-0808">Transferase</keyword>
<dbReference type="SUPFAM" id="SSF56024">
    <property type="entry name" value="Phospholipase D/nuclease"/>
    <property type="match status" value="2"/>
</dbReference>
<feature type="binding site" evidence="8">
    <location>
        <position position="611"/>
    </location>
    <ligand>
        <name>ATP</name>
        <dbReference type="ChEBI" id="CHEBI:30616"/>
    </ligand>
</feature>
<comment type="caution">
    <text evidence="14">The sequence shown here is derived from an EMBL/GenBank/DDBJ whole genome shotgun (WGS) entry which is preliminary data.</text>
</comment>
<keyword evidence="1 8" id="KW-0597">Phosphoprotein</keyword>
<dbReference type="EMBL" id="PHFL01000010">
    <property type="protein sequence ID" value="RFM25091.1"/>
    <property type="molecule type" value="Genomic_DNA"/>
</dbReference>
<feature type="domain" description="Polyphosphate kinase C-terminal" evidence="12">
    <location>
        <begin position="523"/>
        <end position="692"/>
    </location>
</feature>
<dbReference type="InterPro" id="IPR041108">
    <property type="entry name" value="PP_kinase_C_1"/>
</dbReference>
<evidence type="ECO:0000256" key="2">
    <source>
        <dbReference type="ARBA" id="ARBA00022679"/>
    </source>
</evidence>
<dbReference type="GO" id="GO:0009358">
    <property type="term" value="C:polyphosphate kinase complex"/>
    <property type="evidence" value="ECO:0007669"/>
    <property type="project" value="InterPro"/>
</dbReference>
<feature type="domain" description="Polyphosphate kinase N-terminal" evidence="11">
    <location>
        <begin position="25"/>
        <end position="130"/>
    </location>
</feature>
<feature type="binding site" evidence="8">
    <location>
        <position position="487"/>
    </location>
    <ligand>
        <name>ATP</name>
        <dbReference type="ChEBI" id="CHEBI:30616"/>
    </ligand>
</feature>
<proteinExistence type="inferred from homology"/>
<organism evidence="14 15">
    <name type="scientific">Candidatus Thermochlorobacter aerophilus</name>
    <dbReference type="NCBI Taxonomy" id="1868324"/>
    <lineage>
        <taxon>Bacteria</taxon>
        <taxon>Pseudomonadati</taxon>
        <taxon>Chlorobiota</taxon>
        <taxon>Chlorobiia</taxon>
        <taxon>Chlorobiales</taxon>
        <taxon>Candidatus Thermochlorobacteriaceae</taxon>
        <taxon>Candidatus Thermochlorobacter</taxon>
    </lineage>
</organism>
<keyword evidence="6 8" id="KW-0067">ATP-binding</keyword>
<dbReference type="NCBIfam" id="NF003921">
    <property type="entry name" value="PRK05443.2-2"/>
    <property type="match status" value="1"/>
</dbReference>
<evidence type="ECO:0000256" key="7">
    <source>
        <dbReference type="ARBA" id="ARBA00022842"/>
    </source>
</evidence>
<dbReference type="NCBIfam" id="NF003918">
    <property type="entry name" value="PRK05443.1-2"/>
    <property type="match status" value="1"/>
</dbReference>
<evidence type="ECO:0000256" key="5">
    <source>
        <dbReference type="ARBA" id="ARBA00022777"/>
    </source>
</evidence>
<dbReference type="CDD" id="cd09165">
    <property type="entry name" value="PLDc_PaPPK1_C1_like"/>
    <property type="match status" value="1"/>
</dbReference>
<dbReference type="Gene3D" id="3.30.1840.10">
    <property type="entry name" value="Polyphosphate kinase middle domain"/>
    <property type="match status" value="1"/>
</dbReference>
<evidence type="ECO:0000256" key="1">
    <source>
        <dbReference type="ARBA" id="ARBA00022553"/>
    </source>
</evidence>
<feature type="binding site" evidence="8">
    <location>
        <position position="63"/>
    </location>
    <ligand>
        <name>ATP</name>
        <dbReference type="ChEBI" id="CHEBI:30616"/>
    </ligand>
</feature>
<comment type="function">
    <text evidence="8 9">Catalyzes the reversible transfer of the terminal phosphate of ATP to form a long-chain polyphosphate (polyP).</text>
</comment>
<evidence type="ECO:0000259" key="10">
    <source>
        <dbReference type="Pfam" id="PF02503"/>
    </source>
</evidence>
<dbReference type="Pfam" id="PF13089">
    <property type="entry name" value="PP_kinase_N"/>
    <property type="match status" value="1"/>
</dbReference>
<dbReference type="GO" id="GO:0046872">
    <property type="term" value="F:metal ion binding"/>
    <property type="evidence" value="ECO:0007669"/>
    <property type="project" value="UniProtKB-KW"/>
</dbReference>
<comment type="catalytic activity">
    <reaction evidence="8 9">
        <text>[phosphate](n) + ATP = [phosphate](n+1) + ADP</text>
        <dbReference type="Rhea" id="RHEA:19573"/>
        <dbReference type="Rhea" id="RHEA-COMP:9859"/>
        <dbReference type="Rhea" id="RHEA-COMP:14280"/>
        <dbReference type="ChEBI" id="CHEBI:16838"/>
        <dbReference type="ChEBI" id="CHEBI:30616"/>
        <dbReference type="ChEBI" id="CHEBI:456216"/>
        <dbReference type="EC" id="2.7.4.1"/>
    </reaction>
</comment>
<protein>
    <recommendedName>
        <fullName evidence="8 9">Polyphosphate kinase</fullName>
        <ecNumber evidence="8 9">2.7.4.1</ecNumber>
    </recommendedName>
    <alternativeName>
        <fullName evidence="8">ATP-polyphosphate phosphotransferase</fullName>
    </alternativeName>
    <alternativeName>
        <fullName evidence="8">Polyphosphoric acid kinase</fullName>
    </alternativeName>
</protein>
<feature type="binding site" evidence="8">
    <location>
        <position position="394"/>
    </location>
    <ligand>
        <name>Mg(2+)</name>
        <dbReference type="ChEBI" id="CHEBI:18420"/>
    </ligand>
</feature>
<dbReference type="Proteomes" id="UP000266389">
    <property type="component" value="Unassembled WGS sequence"/>
</dbReference>
<dbReference type="FunFam" id="3.30.870.10:FF:000001">
    <property type="entry name" value="Polyphosphate kinase"/>
    <property type="match status" value="1"/>
</dbReference>
<dbReference type="Pfam" id="PF17941">
    <property type="entry name" value="PP_kinase_C_1"/>
    <property type="match status" value="1"/>
</dbReference>
<dbReference type="Pfam" id="PF13090">
    <property type="entry name" value="PP_kinase_C"/>
    <property type="match status" value="1"/>
</dbReference>
<evidence type="ECO:0000256" key="6">
    <source>
        <dbReference type="ARBA" id="ARBA00022840"/>
    </source>
</evidence>
<evidence type="ECO:0000259" key="13">
    <source>
        <dbReference type="Pfam" id="PF17941"/>
    </source>
</evidence>
<dbReference type="InterPro" id="IPR036830">
    <property type="entry name" value="PP_kinase_middle_dom_sf"/>
</dbReference>
<dbReference type="InterPro" id="IPR025198">
    <property type="entry name" value="PPK_N_dom"/>
</dbReference>
<feature type="domain" description="Polyphosphate kinase middle" evidence="10">
    <location>
        <begin position="141"/>
        <end position="324"/>
    </location>
</feature>
<dbReference type="PANTHER" id="PTHR30218">
    <property type="entry name" value="POLYPHOSPHATE KINASE"/>
    <property type="match status" value="1"/>
</dbReference>
<feature type="binding site" evidence="8">
    <location>
        <position position="583"/>
    </location>
    <ligand>
        <name>ATP</name>
        <dbReference type="ChEBI" id="CHEBI:30616"/>
    </ligand>
</feature>
<evidence type="ECO:0000259" key="12">
    <source>
        <dbReference type="Pfam" id="PF13090"/>
    </source>
</evidence>
<evidence type="ECO:0000259" key="11">
    <source>
        <dbReference type="Pfam" id="PF13089"/>
    </source>
</evidence>
<dbReference type="InterPro" id="IPR036832">
    <property type="entry name" value="PPK_N_dom_sf"/>
</dbReference>
<evidence type="ECO:0000313" key="14">
    <source>
        <dbReference type="EMBL" id="RFM25091.1"/>
    </source>
</evidence>
<dbReference type="HAMAP" id="MF_00347">
    <property type="entry name" value="Polyphosphate_kinase"/>
    <property type="match status" value="1"/>
</dbReference>
<dbReference type="InterPro" id="IPR003414">
    <property type="entry name" value="PP_kinase"/>
</dbReference>
<dbReference type="NCBIfam" id="TIGR03705">
    <property type="entry name" value="poly_P_kin"/>
    <property type="match status" value="1"/>
</dbReference>
<keyword evidence="4 8" id="KW-0547">Nucleotide-binding</keyword>
<reference evidence="14 15" key="1">
    <citation type="journal article" date="2011" name="ISME J.">
        <title>Community ecology of hot spring cyanobacterial mats: predominant populations and their functional potential.</title>
        <authorList>
            <person name="Klatt C.G."/>
            <person name="Wood J.M."/>
            <person name="Rusch D.B."/>
            <person name="Bateson M.M."/>
            <person name="Hamamura N."/>
            <person name="Heidelberg J.F."/>
            <person name="Grossman A.R."/>
            <person name="Bhaya D."/>
            <person name="Cohan F.M."/>
            <person name="Kuhl M."/>
            <person name="Bryant D.A."/>
            <person name="Ward D.M."/>
        </authorList>
    </citation>
    <scope>NUCLEOTIDE SEQUENCE [LARGE SCALE GENOMIC DNA]</scope>
    <source>
        <strain evidence="14">OS</strain>
    </source>
</reference>
<dbReference type="NCBIfam" id="NF003917">
    <property type="entry name" value="PRK05443.1-1"/>
    <property type="match status" value="1"/>
</dbReference>
<dbReference type="SUPFAM" id="SSF140356">
    <property type="entry name" value="PPK N-terminal domain-like"/>
    <property type="match status" value="1"/>
</dbReference>
<dbReference type="GO" id="GO:0008976">
    <property type="term" value="F:polyphosphate kinase activity"/>
    <property type="evidence" value="ECO:0007669"/>
    <property type="project" value="UniProtKB-UniRule"/>
</dbReference>
<dbReference type="CDD" id="cd09168">
    <property type="entry name" value="PLDc_PaPPK1_C2_like"/>
    <property type="match status" value="1"/>
</dbReference>
<keyword evidence="5 8" id="KW-0418">Kinase</keyword>
<dbReference type="GO" id="GO:0005524">
    <property type="term" value="F:ATP binding"/>
    <property type="evidence" value="ECO:0007669"/>
    <property type="project" value="UniProtKB-KW"/>
</dbReference>
<feature type="active site" description="Phosphohistidine intermediate" evidence="8">
    <location>
        <position position="454"/>
    </location>
</feature>
<evidence type="ECO:0000256" key="8">
    <source>
        <dbReference type="HAMAP-Rule" id="MF_00347"/>
    </source>
</evidence>
<dbReference type="Gene3D" id="3.30.870.10">
    <property type="entry name" value="Endonuclease Chain A"/>
    <property type="match status" value="2"/>
</dbReference>
<dbReference type="Pfam" id="PF02503">
    <property type="entry name" value="PP_kinase"/>
    <property type="match status" value="1"/>
</dbReference>
<feature type="binding site" evidence="8">
    <location>
        <position position="424"/>
    </location>
    <ligand>
        <name>Mg(2+)</name>
        <dbReference type="ChEBI" id="CHEBI:18420"/>
    </ligand>
</feature>
<comment type="similarity">
    <text evidence="8 9">Belongs to the polyphosphate kinase 1 (PPK1) family.</text>
</comment>
<evidence type="ECO:0000256" key="9">
    <source>
        <dbReference type="RuleBase" id="RU003800"/>
    </source>
</evidence>
<keyword evidence="7 8" id="KW-0460">Magnesium</keyword>
<dbReference type="InterPro" id="IPR025200">
    <property type="entry name" value="PPK_C_dom2"/>
</dbReference>
<keyword evidence="3 8" id="KW-0479">Metal-binding</keyword>
<dbReference type="SUPFAM" id="SSF143724">
    <property type="entry name" value="PHP14-like"/>
    <property type="match status" value="1"/>
</dbReference>
<dbReference type="AlphaFoldDB" id="A0A395M340"/>
<comment type="cofactor">
    <cofactor evidence="8">
        <name>Mg(2+)</name>
        <dbReference type="ChEBI" id="CHEBI:18420"/>
    </cofactor>
</comment>
<gene>
    <name evidence="14" type="primary">ppk1</name>
    <name evidence="8" type="synonym">ppk</name>
    <name evidence="14" type="ORF">D0433_02650</name>
</gene>
<dbReference type="Gene3D" id="1.20.58.310">
    <property type="entry name" value="Polyphosphate kinase N-terminal domain"/>
    <property type="match status" value="1"/>
</dbReference>
<comment type="PTM">
    <text evidence="8 9">An intermediate of this reaction is the autophosphorylated ppk in which a phosphate is covalently linked to a histidine residue through a N-P bond.</text>
</comment>
<dbReference type="EC" id="2.7.4.1" evidence="8 9"/>
<name>A0A395M340_9BACT</name>
<dbReference type="InterPro" id="IPR024953">
    <property type="entry name" value="PP_kinase_middle"/>
</dbReference>
<evidence type="ECO:0000256" key="4">
    <source>
        <dbReference type="ARBA" id="ARBA00022741"/>
    </source>
</evidence>
<feature type="domain" description="Polyphosphate kinase C-terminal" evidence="13">
    <location>
        <begin position="350"/>
        <end position="515"/>
    </location>
</feature>
<evidence type="ECO:0000256" key="3">
    <source>
        <dbReference type="ARBA" id="ARBA00022723"/>
    </source>
</evidence>
<sequence length="703" mass="80569">MPRARKALTKTPIETSRDSISPELYINRELSWIEFNKRVLHEASNPAHPLLERVKFIAIFSSNLDEFFMIRVSGLEKQVEAGNDTLSFDGLSPMQQLLEIRQRTIEMLSERSRLFYEELIPQLAEAGISFAKYEQLPETYKQALNNFFDEQIFPVLTPLAFDPGHPFPFVSNLSLSLAVQLRGSSDDSLRFARVKVPDGLSRLIRLDKIKGIKLPKGKIIYVWLEDLIAGNIQKLFPNVPVISVHPFRVTRDADIEIEEDEAGDLLASISQGLRQRRYGNVVKMDVNPGIPDYIKQVLMENLEIEERKVYEIPGILGLSSLMEMMSIDRPDLKDVPFVPRNPFLAQEDENMFELLKHRDMLLHHPYDSFQPVIDFINCAAQDPDVLAIKQTLYRVGSKSPIVQALIEAAERGKQVAVLVELKARFDEENNIVWARALEKAGAHVVYGLLGLKTHAKMLLVVRREADGLRRYVHLSTGNYNAATAKIYTDYSLFTSNLEIAADISEIFNYLTGYSRQDTYRRIVVAPLNMRKWILEMIEREIACHKKYGNGHIMFKLNALVDPQVISALYRASQAGVWIDLIVRGICSLRPMLKGVSENIRVISIVGRFLEHSRVFYFYNNGEEEIYLGSADMMQRNLDRRVEIIFPVLENSFKKSIKHGLETMLQDNVQSWSLYPDGTYMKTVREGEPVNSQIVFLQQQHIVY</sequence>
<dbReference type="PIRSF" id="PIRSF015589">
    <property type="entry name" value="PP_kinase"/>
    <property type="match status" value="1"/>
</dbReference>
<accession>A0A395M340</accession>
<dbReference type="PANTHER" id="PTHR30218:SF0">
    <property type="entry name" value="POLYPHOSPHATE KINASE"/>
    <property type="match status" value="1"/>
</dbReference>
<evidence type="ECO:0000313" key="15">
    <source>
        <dbReference type="Proteomes" id="UP000266389"/>
    </source>
</evidence>